<feature type="transmembrane region" description="Helical" evidence="3">
    <location>
        <begin position="1198"/>
        <end position="1226"/>
    </location>
</feature>
<dbReference type="Proteomes" id="UP001165121">
    <property type="component" value="Unassembled WGS sequence"/>
</dbReference>
<sequence length="1549" mass="168352">MEGLPTLVVPDDPETGVIERPKTPPPIQIDEQRLLSATVHLPVKLQALPNAPVAPETFIITPTSKQATPRQSTARDNSQPPGSKKATPRVLTARDDPQLPGSTKATPRPQTINEGQQEQQAITPILAIGSPLSPAEDGAESHRPQSARAALLSSKDFKAMAKRASAAAKLDRLAAGNKSVFDADMSDIAALGIGMELYFLLIKYLGWAFLTMGIISLPAIVVNYYGNGITTKMVDPLQLAYASLGNQGVNPDIASDPTECSEIDCTGETVNTPFTSDPETVAWIVTSSDAIYSFVFLVVYLLFRRHAKRAIDAHQNEHLTPAKYAIFVRGLPPDATAREVLEHFNSRYDPTQEEKYFPLWFSCCWARRPRRVKNSLTKGAVNCNVVTNLDHLWLPDEQIVARPVTAGQAKPSTPRQGRPSTSGQARPSTSGQSRPPTSGQARPPTSSQAKPPTSGQARPLTGIPGTPRIDEQGNTDELRQRREQQQMYIGTWIAEVSIAHPTGGLLRTFLSMEVLTRKISEAQALVTILTQEKEQAEIALQNWTPPPGKKKVKRPKSSFKKADELLLQATTKKLELLQASMTKKTSKLKALKQANRQLQEQQKHQADEEAKAAAVAAAGGGTANVTINANAKPKPKAKSKKASDAKPFDLNACECAFVVFNNLESHRRCLQDYRRSNQWLPRKFQPKALRFRDGKFPLTVLPAPEPSNILWENLEVTSRSRRLRRSFTNSVTFVLLLISGAIISAAQSAQQTFKDKAPPAGLCESTLPEIFYGGADFIKAKPWDLEWNTNATCTPGDSGEDRYYVAYSNHIINDITVEDPTSPVSELNRCVDPCLSEKSSTKCNTLACFNGAVRTETGESCETYMASHVLYCLCTAQLQTSIANLGLLSGPRKLWETYLPCRGFLTDFIGKNAFIVVASAVVVVVNIVLKTTLRRFASFERHTSESVKASAVALKLFAAQFLNTAIIVLVVNAALSLNAVPVIGELFRGKYSDFQRDWYPTVGMGVTMTMLINAVVPQVILLLQLCVISPVKRCITRRSVRTQEKMDQLYAGPSFDLAVRYPMILNSVFVTLVFCGGSPVLLFIAALACTATFWIEKLCLLWLYSVKTAYDEVLGETVLGMLPWALVAHLAFSSWMYGNTDLLKAPTLKLGWVFNLLGLSTDGATSTQEMYNKLVSQATSFDPLGQHGFVVKVLHVNVMVMVIMFILVLVGIFLSAIWVGVLLPLLRSTVGKLLTAFWRRLRPVLQFCCCRCCCFCRRGRNAVKPSPLPGSVPPTATPSTVKQPNGGRSAKVAVDIILTDIPTTDPAPQPTPEVAEAGVTVAANIAGNGKEDGDVAGALVTAANSLVQNSLVAPSVPTAWAAEQTSSSSTQAPVPVAIETKPPVSARSAPSEVILPEFTDFFRKSVGPKFRPDARLGFKRDSSRPYELVRHWQEETISNGLQRKPGHAMRTWEAIQAPVKTYAIEANAKYRLAVAELVAASKRALTIAETPEVLPKPEASVAPSATTTLDGTAGAIATNPAASSDEAAKKDEAGKGNAAVETQTIVTVG</sequence>
<dbReference type="OrthoDB" id="192629at2759"/>
<feature type="coiled-coil region" evidence="1">
    <location>
        <begin position="512"/>
        <end position="539"/>
    </location>
</feature>
<feature type="transmembrane region" description="Helical" evidence="3">
    <location>
        <begin position="1080"/>
        <end position="1106"/>
    </location>
</feature>
<feature type="region of interest" description="Disordered" evidence="2">
    <location>
        <begin position="1"/>
        <end position="26"/>
    </location>
</feature>
<protein>
    <submittedName>
        <fullName evidence="4">Unnamed protein product</fullName>
    </submittedName>
</protein>
<feature type="compositionally biased region" description="Pro residues" evidence="2">
    <location>
        <begin position="1266"/>
        <end position="1276"/>
    </location>
</feature>
<dbReference type="PANTHER" id="PTHR13018">
    <property type="entry name" value="PROBABLE MEMBRANE PROTEIN DUF221-RELATED"/>
    <property type="match status" value="1"/>
</dbReference>
<feature type="transmembrane region" description="Helical" evidence="3">
    <location>
        <begin position="204"/>
        <end position="226"/>
    </location>
</feature>
<evidence type="ECO:0000313" key="4">
    <source>
        <dbReference type="EMBL" id="GMF39038.1"/>
    </source>
</evidence>
<dbReference type="EMBL" id="BSXT01001129">
    <property type="protein sequence ID" value="GMF39038.1"/>
    <property type="molecule type" value="Genomic_DNA"/>
</dbReference>
<comment type="caution">
    <text evidence="4">The sequence shown here is derived from an EMBL/GenBank/DDBJ whole genome shotgun (WGS) entry which is preliminary data.</text>
</comment>
<feature type="coiled-coil region" evidence="1">
    <location>
        <begin position="574"/>
        <end position="611"/>
    </location>
</feature>
<dbReference type="GO" id="GO:0005886">
    <property type="term" value="C:plasma membrane"/>
    <property type="evidence" value="ECO:0007669"/>
    <property type="project" value="TreeGrafter"/>
</dbReference>
<feature type="transmembrane region" description="Helical" evidence="3">
    <location>
        <begin position="281"/>
        <end position="303"/>
    </location>
</feature>
<feature type="compositionally biased region" description="Polar residues" evidence="2">
    <location>
        <begin position="100"/>
        <end position="118"/>
    </location>
</feature>
<reference evidence="4" key="1">
    <citation type="submission" date="2023-04" db="EMBL/GenBank/DDBJ databases">
        <title>Phytophthora fragariaefolia NBRC 109709.</title>
        <authorList>
            <person name="Ichikawa N."/>
            <person name="Sato H."/>
            <person name="Tonouchi N."/>
        </authorList>
    </citation>
    <scope>NUCLEOTIDE SEQUENCE</scope>
    <source>
        <strain evidence="4">NBRC 109709</strain>
    </source>
</reference>
<feature type="compositionally biased region" description="Polar residues" evidence="2">
    <location>
        <begin position="61"/>
        <end position="81"/>
    </location>
</feature>
<feature type="transmembrane region" description="Helical" evidence="3">
    <location>
        <begin position="954"/>
        <end position="978"/>
    </location>
</feature>
<feature type="transmembrane region" description="Helical" evidence="3">
    <location>
        <begin position="998"/>
        <end position="1028"/>
    </location>
</feature>
<organism evidence="4 5">
    <name type="scientific">Phytophthora fragariaefolia</name>
    <dbReference type="NCBI Taxonomy" id="1490495"/>
    <lineage>
        <taxon>Eukaryota</taxon>
        <taxon>Sar</taxon>
        <taxon>Stramenopiles</taxon>
        <taxon>Oomycota</taxon>
        <taxon>Peronosporomycetes</taxon>
        <taxon>Peronosporales</taxon>
        <taxon>Peronosporaceae</taxon>
        <taxon>Phytophthora</taxon>
    </lineage>
</organism>
<evidence type="ECO:0000313" key="5">
    <source>
        <dbReference type="Proteomes" id="UP001165121"/>
    </source>
</evidence>
<dbReference type="GO" id="GO:0005227">
    <property type="term" value="F:calcium-activated cation channel activity"/>
    <property type="evidence" value="ECO:0007669"/>
    <property type="project" value="InterPro"/>
</dbReference>
<feature type="region of interest" description="Disordered" evidence="2">
    <location>
        <begin position="1266"/>
        <end position="1287"/>
    </location>
</feature>
<dbReference type="PANTHER" id="PTHR13018:SF135">
    <property type="entry name" value="CSC1_OSCA1-LIKE 7TM REGION DOMAIN-CONTAINING PROTEIN"/>
    <property type="match status" value="1"/>
</dbReference>
<keyword evidence="3" id="KW-0472">Membrane</keyword>
<accession>A0A9W6XHW4</accession>
<dbReference type="InterPro" id="IPR045122">
    <property type="entry name" value="Csc1-like"/>
</dbReference>
<feature type="transmembrane region" description="Helical" evidence="3">
    <location>
        <begin position="913"/>
        <end position="933"/>
    </location>
</feature>
<feature type="transmembrane region" description="Helical" evidence="3">
    <location>
        <begin position="1118"/>
        <end position="1138"/>
    </location>
</feature>
<feature type="region of interest" description="Disordered" evidence="2">
    <location>
        <begin position="61"/>
        <end position="118"/>
    </location>
</feature>
<keyword evidence="3" id="KW-0812">Transmembrane</keyword>
<name>A0A9W6XHW4_9STRA</name>
<evidence type="ECO:0000256" key="3">
    <source>
        <dbReference type="SAM" id="Phobius"/>
    </source>
</evidence>
<evidence type="ECO:0000256" key="2">
    <source>
        <dbReference type="SAM" id="MobiDB-lite"/>
    </source>
</evidence>
<evidence type="ECO:0000256" key="1">
    <source>
        <dbReference type="SAM" id="Coils"/>
    </source>
</evidence>
<feature type="region of interest" description="Disordered" evidence="2">
    <location>
        <begin position="404"/>
        <end position="473"/>
    </location>
</feature>
<feature type="region of interest" description="Disordered" evidence="2">
    <location>
        <begin position="1510"/>
        <end position="1538"/>
    </location>
</feature>
<feature type="compositionally biased region" description="Polar residues" evidence="2">
    <location>
        <begin position="410"/>
        <end position="456"/>
    </location>
</feature>
<keyword evidence="1" id="KW-0175">Coiled coil</keyword>
<keyword evidence="3" id="KW-1133">Transmembrane helix</keyword>
<gene>
    <name evidence="4" type="ORF">Pfra01_001146300</name>
</gene>
<keyword evidence="5" id="KW-1185">Reference proteome</keyword>
<proteinExistence type="predicted"/>